<gene>
    <name evidence="8" type="ORF">A8C56_12595</name>
</gene>
<dbReference type="Gene3D" id="2.60.120.260">
    <property type="entry name" value="Galactose-binding domain-like"/>
    <property type="match status" value="1"/>
</dbReference>
<evidence type="ECO:0000256" key="3">
    <source>
        <dbReference type="ARBA" id="ARBA00023295"/>
    </source>
</evidence>
<dbReference type="InterPro" id="IPR051913">
    <property type="entry name" value="GH2_Domain-Containing"/>
</dbReference>
<dbReference type="PANTHER" id="PTHR42732">
    <property type="entry name" value="BETA-GALACTOSIDASE"/>
    <property type="match status" value="1"/>
</dbReference>
<dbReference type="GO" id="GO:0005975">
    <property type="term" value="P:carbohydrate metabolic process"/>
    <property type="evidence" value="ECO:0007669"/>
    <property type="project" value="InterPro"/>
</dbReference>
<evidence type="ECO:0000256" key="1">
    <source>
        <dbReference type="ARBA" id="ARBA00007401"/>
    </source>
</evidence>
<evidence type="ECO:0000259" key="5">
    <source>
        <dbReference type="Pfam" id="PF00703"/>
    </source>
</evidence>
<name>A0A1A9I4W5_9BACT</name>
<evidence type="ECO:0000256" key="4">
    <source>
        <dbReference type="SAM" id="SignalP"/>
    </source>
</evidence>
<dbReference type="KEGG" id="nia:A8C56_12595"/>
<dbReference type="Pfam" id="PF02836">
    <property type="entry name" value="Glyco_hydro_2_C"/>
    <property type="match status" value="1"/>
</dbReference>
<protein>
    <submittedName>
        <fullName evidence="8">Beta-galactosidase</fullName>
    </submittedName>
</protein>
<organism evidence="8 9">
    <name type="scientific">Niabella ginsenosidivorans</name>
    <dbReference type="NCBI Taxonomy" id="1176587"/>
    <lineage>
        <taxon>Bacteria</taxon>
        <taxon>Pseudomonadati</taxon>
        <taxon>Bacteroidota</taxon>
        <taxon>Chitinophagia</taxon>
        <taxon>Chitinophagales</taxon>
        <taxon>Chitinophagaceae</taxon>
        <taxon>Niabella</taxon>
    </lineage>
</organism>
<comment type="similarity">
    <text evidence="1">Belongs to the glycosyl hydrolase 2 family.</text>
</comment>
<dbReference type="STRING" id="1176587.A8C56_12595"/>
<dbReference type="InterPro" id="IPR006104">
    <property type="entry name" value="Glyco_hydro_2_N"/>
</dbReference>
<proteinExistence type="inferred from homology"/>
<sequence>MIRSVLFFVLALLCGNQLTAQGSRKITAFNTGWNFTKDTVAGKWEAVTLPHTYNKTDMQLGKNFYTGDAYYRKQFSVGDQLKGKRIFLRFEGVGEIATVYVNGKFLTEHRGGYSAFAFEITNVIKYGALNELLVKTNNAAHPDIIPVNHFLFPVYGGIYRPVSMIVTSPVNITVTDYASSGIQIIQKEVSPEKAHITVNAKLENREMHYRDVIMKTALLDSKGNLVVETQKKIALSPQGITYANDSLYLKNPHLWNGIKDPYLYRVDVSLLRNGQEIDRVEQPLGIRNIELIAGKGVFLNGVKYPMYGVTRHQDRWQYGNALSPGQEREDMQLIKEIGATTIRLAHYQQSDHIYSLADSIGFLIWAEIPFVNAVTTKEGANAKQQMEELVRQNRNHPSIYMWGMHNEVYSKTKDDYVPVLTRELNDIAKTNDPYRYTASVNGYGTMDRPENLAGDVQGMNRYYGWYEGAIDDLEKWATTIEQQYPDYKVMLTEYGADGNIDQGSDTLPDRKSIDPVSGQFSPENYQTETHIHQWAIIEKHPCILASYLWNMFEFATPLWNRGGVNARNLKGIVTFDRRRKKDAFYWYKANWSPEPMVYLANRRDSIRTGSAATIQVFANMGPVVLKLNGKTIAGRAGVNDKHWLFDVTLKKGKNKIEAIAGKGKTCSDLMYWTLKQAR</sequence>
<keyword evidence="2" id="KW-0378">Hydrolase</keyword>
<dbReference type="EMBL" id="CP015772">
    <property type="protein sequence ID" value="ANH81711.1"/>
    <property type="molecule type" value="Genomic_DNA"/>
</dbReference>
<evidence type="ECO:0000259" key="6">
    <source>
        <dbReference type="Pfam" id="PF02836"/>
    </source>
</evidence>
<dbReference type="SUPFAM" id="SSF49785">
    <property type="entry name" value="Galactose-binding domain-like"/>
    <property type="match status" value="1"/>
</dbReference>
<feature type="domain" description="Glycosyl hydrolases family 2 sugar binding" evidence="7">
    <location>
        <begin position="44"/>
        <end position="165"/>
    </location>
</feature>
<dbReference type="InterPro" id="IPR006101">
    <property type="entry name" value="Glyco_hydro_2"/>
</dbReference>
<dbReference type="Pfam" id="PF02837">
    <property type="entry name" value="Glyco_hydro_2_N"/>
    <property type="match status" value="1"/>
</dbReference>
<feature type="signal peptide" evidence="4">
    <location>
        <begin position="1"/>
        <end position="20"/>
    </location>
</feature>
<dbReference type="Proteomes" id="UP000077667">
    <property type="component" value="Chromosome"/>
</dbReference>
<reference evidence="8 9" key="1">
    <citation type="submission" date="2016-05" db="EMBL/GenBank/DDBJ databases">
        <title>Niabella ginsenosidivorans BS26 whole genome sequencing.</title>
        <authorList>
            <person name="Im W.T."/>
            <person name="Siddiqi M.Z."/>
        </authorList>
    </citation>
    <scope>NUCLEOTIDE SEQUENCE [LARGE SCALE GENOMIC DNA]</scope>
    <source>
        <strain evidence="8 9">BS26</strain>
    </source>
</reference>
<keyword evidence="4" id="KW-0732">Signal</keyword>
<dbReference type="SUPFAM" id="SSF49303">
    <property type="entry name" value="beta-Galactosidase/glucuronidase domain"/>
    <property type="match status" value="1"/>
</dbReference>
<keyword evidence="9" id="KW-1185">Reference proteome</keyword>
<dbReference type="PRINTS" id="PR00132">
    <property type="entry name" value="GLHYDRLASE2"/>
</dbReference>
<dbReference type="SUPFAM" id="SSF51445">
    <property type="entry name" value="(Trans)glycosidases"/>
    <property type="match status" value="1"/>
</dbReference>
<dbReference type="RefSeq" id="WP_067756544.1">
    <property type="nucleotide sequence ID" value="NZ_CP015772.1"/>
</dbReference>
<dbReference type="Pfam" id="PF00703">
    <property type="entry name" value="Glyco_hydro_2"/>
    <property type="match status" value="1"/>
</dbReference>
<dbReference type="AlphaFoldDB" id="A0A1A9I4W5"/>
<dbReference type="InterPro" id="IPR013783">
    <property type="entry name" value="Ig-like_fold"/>
</dbReference>
<dbReference type="InterPro" id="IPR008979">
    <property type="entry name" value="Galactose-bd-like_sf"/>
</dbReference>
<accession>A0A1A9I4W5</accession>
<dbReference type="OrthoDB" id="9801077at2"/>
<dbReference type="InterPro" id="IPR036156">
    <property type="entry name" value="Beta-gal/glucu_dom_sf"/>
</dbReference>
<dbReference type="InterPro" id="IPR017853">
    <property type="entry name" value="GH"/>
</dbReference>
<feature type="domain" description="Glycoside hydrolase family 2 catalytic" evidence="6">
    <location>
        <begin position="295"/>
        <end position="557"/>
    </location>
</feature>
<feature type="domain" description="Glycoside hydrolase family 2 immunoglobulin-like beta-sandwich" evidence="5">
    <location>
        <begin position="187"/>
        <end position="287"/>
    </location>
</feature>
<dbReference type="Gene3D" id="2.60.40.10">
    <property type="entry name" value="Immunoglobulins"/>
    <property type="match status" value="2"/>
</dbReference>
<dbReference type="GO" id="GO:0004553">
    <property type="term" value="F:hydrolase activity, hydrolyzing O-glycosyl compounds"/>
    <property type="evidence" value="ECO:0007669"/>
    <property type="project" value="InterPro"/>
</dbReference>
<evidence type="ECO:0000256" key="2">
    <source>
        <dbReference type="ARBA" id="ARBA00022801"/>
    </source>
</evidence>
<dbReference type="Gene3D" id="3.20.20.80">
    <property type="entry name" value="Glycosidases"/>
    <property type="match status" value="1"/>
</dbReference>
<feature type="chain" id="PRO_5008389853" evidence="4">
    <location>
        <begin position="21"/>
        <end position="678"/>
    </location>
</feature>
<dbReference type="InterPro" id="IPR006103">
    <property type="entry name" value="Glyco_hydro_2_cat"/>
</dbReference>
<dbReference type="InterPro" id="IPR006102">
    <property type="entry name" value="Ig-like_GH2"/>
</dbReference>
<evidence type="ECO:0000313" key="8">
    <source>
        <dbReference type="EMBL" id="ANH81711.1"/>
    </source>
</evidence>
<keyword evidence="3" id="KW-0326">Glycosidase</keyword>
<evidence type="ECO:0000313" key="9">
    <source>
        <dbReference type="Proteomes" id="UP000077667"/>
    </source>
</evidence>
<dbReference type="PANTHER" id="PTHR42732:SF1">
    <property type="entry name" value="BETA-MANNOSIDASE"/>
    <property type="match status" value="1"/>
</dbReference>
<evidence type="ECO:0000259" key="7">
    <source>
        <dbReference type="Pfam" id="PF02837"/>
    </source>
</evidence>